<evidence type="ECO:0000313" key="9">
    <source>
        <dbReference type="Proteomes" id="UP000321249"/>
    </source>
</evidence>
<keyword evidence="4" id="KW-1133">Transmembrane helix</keyword>
<sequence length="291" mass="32609">MNRTLSNPIVLLFVTIVLLIVVGSTFSIIPETKQAVVVRFGQPERILNRYRPNEQFGASGAGLAARVPFVDGIVWIDKRIQSIDMENQQVLSADQLRLQVDAFARYRIVDPLRMYISARTEDNVTAQLQPILASALRNELGRSPFASLLSPERSQMMDNIQNALNRVARQYGAEIVDVRIKRADLPDGTPLESAYARMRSAREQEARAIQAQGLKQAQIIRAEADAEASATYASAFNRDPQFYDFYRAMQSYRTSFLTPGTADNPRGRASIILSPNNDYLRQFRGQGAAPR</sequence>
<keyword evidence="8" id="KW-0645">Protease</keyword>
<evidence type="ECO:0000256" key="6">
    <source>
        <dbReference type="PIRNR" id="PIRNR005651"/>
    </source>
</evidence>
<dbReference type="Proteomes" id="UP000321249">
    <property type="component" value="Unassembled WGS sequence"/>
</dbReference>
<dbReference type="Gene3D" id="3.30.479.30">
    <property type="entry name" value="Band 7 domain"/>
    <property type="match status" value="1"/>
</dbReference>
<name>A0A5C6TR91_9SPHN</name>
<comment type="similarity">
    <text evidence="2 6">Belongs to the band 7/mec-2 family. HflC subfamily.</text>
</comment>
<keyword evidence="3" id="KW-0812">Transmembrane</keyword>
<organism evidence="8 9">
    <name type="scientific">Allosphingosinicella ginsenosidimutans</name>
    <dbReference type="NCBI Taxonomy" id="1176539"/>
    <lineage>
        <taxon>Bacteria</taxon>
        <taxon>Pseudomonadati</taxon>
        <taxon>Pseudomonadota</taxon>
        <taxon>Alphaproteobacteria</taxon>
        <taxon>Sphingomonadales</taxon>
        <taxon>Sphingomonadaceae</taxon>
        <taxon>Allosphingosinicella</taxon>
    </lineage>
</organism>
<evidence type="ECO:0000256" key="2">
    <source>
        <dbReference type="ARBA" id="ARBA00007862"/>
    </source>
</evidence>
<dbReference type="GO" id="GO:0008233">
    <property type="term" value="F:peptidase activity"/>
    <property type="evidence" value="ECO:0007669"/>
    <property type="project" value="UniProtKB-KW"/>
</dbReference>
<dbReference type="OrthoDB" id="9812991at2"/>
<keyword evidence="8" id="KW-0378">Hydrolase</keyword>
<evidence type="ECO:0000313" key="8">
    <source>
        <dbReference type="EMBL" id="TXC62972.1"/>
    </source>
</evidence>
<dbReference type="InterPro" id="IPR036013">
    <property type="entry name" value="Band_7/SPFH_dom_sf"/>
</dbReference>
<dbReference type="PIRSF" id="PIRSF005651">
    <property type="entry name" value="HflC"/>
    <property type="match status" value="1"/>
</dbReference>
<dbReference type="SMART" id="SM00244">
    <property type="entry name" value="PHB"/>
    <property type="match status" value="1"/>
</dbReference>
<accession>A0A5C6TR91</accession>
<proteinExistence type="inferred from homology"/>
<dbReference type="InterPro" id="IPR010200">
    <property type="entry name" value="HflC"/>
</dbReference>
<dbReference type="GO" id="GO:0006508">
    <property type="term" value="P:proteolysis"/>
    <property type="evidence" value="ECO:0007669"/>
    <property type="project" value="UniProtKB-KW"/>
</dbReference>
<evidence type="ECO:0000256" key="4">
    <source>
        <dbReference type="ARBA" id="ARBA00022989"/>
    </source>
</evidence>
<dbReference type="CDD" id="cd03405">
    <property type="entry name" value="SPFH_HflC"/>
    <property type="match status" value="1"/>
</dbReference>
<evidence type="ECO:0000259" key="7">
    <source>
        <dbReference type="SMART" id="SM00244"/>
    </source>
</evidence>
<dbReference type="AlphaFoldDB" id="A0A5C6TR91"/>
<dbReference type="EMBL" id="VOQQ01000001">
    <property type="protein sequence ID" value="TXC62972.1"/>
    <property type="molecule type" value="Genomic_DNA"/>
</dbReference>
<dbReference type="Pfam" id="PF01145">
    <property type="entry name" value="Band_7"/>
    <property type="match status" value="1"/>
</dbReference>
<comment type="caution">
    <text evidence="8">The sequence shown here is derived from an EMBL/GenBank/DDBJ whole genome shotgun (WGS) entry which is preliminary data.</text>
</comment>
<evidence type="ECO:0000256" key="5">
    <source>
        <dbReference type="ARBA" id="ARBA00023136"/>
    </source>
</evidence>
<comment type="subcellular location">
    <subcellularLocation>
        <location evidence="1">Membrane</location>
        <topology evidence="1">Single-pass membrane protein</topology>
    </subcellularLocation>
</comment>
<feature type="domain" description="Band 7" evidence="7">
    <location>
        <begin position="24"/>
        <end position="198"/>
    </location>
</feature>
<gene>
    <name evidence="8" type="ORF">FRZ32_04385</name>
</gene>
<comment type="function">
    <text evidence="6">HflC and HflK could regulate a protease.</text>
</comment>
<keyword evidence="5" id="KW-0472">Membrane</keyword>
<dbReference type="PANTHER" id="PTHR42911">
    <property type="entry name" value="MODULATOR OF FTSH PROTEASE HFLC"/>
    <property type="match status" value="1"/>
</dbReference>
<dbReference type="PANTHER" id="PTHR42911:SF1">
    <property type="entry name" value="MODULATOR OF FTSH PROTEASE HFLC"/>
    <property type="match status" value="1"/>
</dbReference>
<protein>
    <recommendedName>
        <fullName evidence="6">Protein HflC</fullName>
    </recommendedName>
</protein>
<dbReference type="GO" id="GO:0016020">
    <property type="term" value="C:membrane"/>
    <property type="evidence" value="ECO:0007669"/>
    <property type="project" value="UniProtKB-SubCell"/>
</dbReference>
<evidence type="ECO:0000256" key="3">
    <source>
        <dbReference type="ARBA" id="ARBA00022692"/>
    </source>
</evidence>
<dbReference type="SUPFAM" id="SSF117892">
    <property type="entry name" value="Band 7/SPFH domain"/>
    <property type="match status" value="1"/>
</dbReference>
<dbReference type="RefSeq" id="WP_147042372.1">
    <property type="nucleotide sequence ID" value="NZ_BAABIR010000002.1"/>
</dbReference>
<evidence type="ECO:0000256" key="1">
    <source>
        <dbReference type="ARBA" id="ARBA00004167"/>
    </source>
</evidence>
<dbReference type="InterPro" id="IPR001107">
    <property type="entry name" value="Band_7"/>
</dbReference>
<keyword evidence="9" id="KW-1185">Reference proteome</keyword>
<reference evidence="8 9" key="1">
    <citation type="journal article" date="2015" name="J. Microbiol.">
        <title>Sphingosinicella ginsenosidimutans sp. nov., with ginsenoside converting activity.</title>
        <authorList>
            <person name="Kim J.K."/>
            <person name="Kang M.S."/>
            <person name="Park S.C."/>
            <person name="Kim K.M."/>
            <person name="Choi K."/>
            <person name="Yoon M.H."/>
            <person name="Im W.T."/>
        </authorList>
    </citation>
    <scope>NUCLEOTIDE SEQUENCE [LARGE SCALE GENOMIC DNA]</scope>
    <source>
        <strain evidence="8 9">BS-11</strain>
    </source>
</reference>